<accession>A0A516GCX7</accession>
<feature type="transmembrane region" description="Helical" evidence="6">
    <location>
        <begin position="108"/>
        <end position="127"/>
    </location>
</feature>
<dbReference type="Pfam" id="PF07690">
    <property type="entry name" value="MFS_1"/>
    <property type="match status" value="1"/>
</dbReference>
<dbReference type="CDD" id="cd06173">
    <property type="entry name" value="MFS_MefA_like"/>
    <property type="match status" value="1"/>
</dbReference>
<evidence type="ECO:0000259" key="7">
    <source>
        <dbReference type="PROSITE" id="PS50850"/>
    </source>
</evidence>
<evidence type="ECO:0000256" key="4">
    <source>
        <dbReference type="ARBA" id="ARBA00022989"/>
    </source>
</evidence>
<dbReference type="GO" id="GO:0022857">
    <property type="term" value="F:transmembrane transporter activity"/>
    <property type="evidence" value="ECO:0007669"/>
    <property type="project" value="InterPro"/>
</dbReference>
<evidence type="ECO:0000256" key="5">
    <source>
        <dbReference type="ARBA" id="ARBA00023136"/>
    </source>
</evidence>
<feature type="transmembrane region" description="Helical" evidence="6">
    <location>
        <begin position="314"/>
        <end position="336"/>
    </location>
</feature>
<dbReference type="PROSITE" id="PS50850">
    <property type="entry name" value="MFS"/>
    <property type="match status" value="2"/>
</dbReference>
<feature type="transmembrane region" description="Helical" evidence="6">
    <location>
        <begin position="170"/>
        <end position="191"/>
    </location>
</feature>
<gene>
    <name evidence="8" type="ORF">FNH13_14430</name>
</gene>
<feature type="domain" description="Major facilitator superfamily (MFS) profile" evidence="7">
    <location>
        <begin position="225"/>
        <end position="405"/>
    </location>
</feature>
<sequence length="405" mass="42478">MSRAGTRPRTPAALHNPGFRRLTTAWVFTNLADSALYLMLAVWIKDLTGSDSAAALTFAMLGVPALLAPVLGQIADRYSRTWLLVIANIAVAAVVATLLFVDSRDQLVWIYAVVLLYATVAYLTASAQTGLVRDLLPDEELASGNGLLSTIDQALRLISPLLGTALYAVWGPHAVVLLTTCAFLIAGGLLATMRVVESEPETAEQRGTYWIELTAGFRHLASIPLLGRLTIVVAIAFGATGLVNVAVFPAIEQGLGLPPEALGPLISVQGVGAVVGGLTAAAVIGRWGEPRVFGIGVLLLALGLLPIASSSLALVIAGLAIGGFGVTWTIVSFITLRQRLTPPRLQGRTGSATAIAINLPQTLVTLAGAAVLGFIDYRWLVLVTGVIVLVSLLLMPRRTSTQVSQ</sequence>
<dbReference type="Proteomes" id="UP000315395">
    <property type="component" value="Chromosome"/>
</dbReference>
<evidence type="ECO:0000256" key="2">
    <source>
        <dbReference type="ARBA" id="ARBA00022475"/>
    </source>
</evidence>
<feature type="transmembrane region" description="Helical" evidence="6">
    <location>
        <begin position="377"/>
        <end position="395"/>
    </location>
</feature>
<keyword evidence="2" id="KW-1003">Cell membrane</keyword>
<keyword evidence="4 6" id="KW-1133">Transmembrane helix</keyword>
<name>A0A516GCX7_9MICO</name>
<feature type="transmembrane region" description="Helical" evidence="6">
    <location>
        <begin position="25"/>
        <end position="44"/>
    </location>
</feature>
<protein>
    <submittedName>
        <fullName evidence="8">MFS transporter</fullName>
    </submittedName>
</protein>
<comment type="subcellular location">
    <subcellularLocation>
        <location evidence="1">Cell membrane</location>
        <topology evidence="1">Multi-pass membrane protein</topology>
    </subcellularLocation>
</comment>
<feature type="domain" description="Major facilitator superfamily (MFS) profile" evidence="7">
    <location>
        <begin position="1"/>
        <end position="199"/>
    </location>
</feature>
<evidence type="ECO:0000313" key="9">
    <source>
        <dbReference type="Proteomes" id="UP000315395"/>
    </source>
</evidence>
<dbReference type="EMBL" id="CP041616">
    <property type="protein sequence ID" value="QDO89379.1"/>
    <property type="molecule type" value="Genomic_DNA"/>
</dbReference>
<feature type="transmembrane region" description="Helical" evidence="6">
    <location>
        <begin position="263"/>
        <end position="285"/>
    </location>
</feature>
<keyword evidence="9" id="KW-1185">Reference proteome</keyword>
<keyword evidence="3 6" id="KW-0812">Transmembrane</keyword>
<evidence type="ECO:0000256" key="3">
    <source>
        <dbReference type="ARBA" id="ARBA00022692"/>
    </source>
</evidence>
<proteinExistence type="predicted"/>
<feature type="transmembrane region" description="Helical" evidence="6">
    <location>
        <begin position="348"/>
        <end position="371"/>
    </location>
</feature>
<evidence type="ECO:0000256" key="6">
    <source>
        <dbReference type="SAM" id="Phobius"/>
    </source>
</evidence>
<dbReference type="PANTHER" id="PTHR23513">
    <property type="entry name" value="INTEGRAL MEMBRANE EFFLUX PROTEIN-RELATED"/>
    <property type="match status" value="1"/>
</dbReference>
<dbReference type="PANTHER" id="PTHR23513:SF6">
    <property type="entry name" value="MAJOR FACILITATOR SUPERFAMILY ASSOCIATED DOMAIN-CONTAINING PROTEIN"/>
    <property type="match status" value="1"/>
</dbReference>
<keyword evidence="5 6" id="KW-0472">Membrane</keyword>
<dbReference type="OrthoDB" id="3460055at2"/>
<dbReference type="Gene3D" id="1.20.1250.20">
    <property type="entry name" value="MFS general substrate transporter like domains"/>
    <property type="match status" value="1"/>
</dbReference>
<feature type="transmembrane region" description="Helical" evidence="6">
    <location>
        <begin position="56"/>
        <end position="75"/>
    </location>
</feature>
<dbReference type="InterPro" id="IPR011701">
    <property type="entry name" value="MFS"/>
</dbReference>
<feature type="transmembrane region" description="Helical" evidence="6">
    <location>
        <begin position="292"/>
        <end position="308"/>
    </location>
</feature>
<reference evidence="8 9" key="1">
    <citation type="submission" date="2019-07" db="EMBL/GenBank/DDBJ databases">
        <title>complete genome sequencing of Ornithinimicrobium sp. H23M54.</title>
        <authorList>
            <person name="Bae J.-W."/>
            <person name="Lee S.-Y."/>
        </authorList>
    </citation>
    <scope>NUCLEOTIDE SEQUENCE [LARGE SCALE GENOMIC DNA]</scope>
    <source>
        <strain evidence="8 9">H23M54</strain>
    </source>
</reference>
<dbReference type="RefSeq" id="WP_143784066.1">
    <property type="nucleotide sequence ID" value="NZ_CP041616.1"/>
</dbReference>
<evidence type="ECO:0000256" key="1">
    <source>
        <dbReference type="ARBA" id="ARBA00004651"/>
    </source>
</evidence>
<feature type="transmembrane region" description="Helical" evidence="6">
    <location>
        <begin position="81"/>
        <end position="101"/>
    </location>
</feature>
<dbReference type="GO" id="GO:0005886">
    <property type="term" value="C:plasma membrane"/>
    <property type="evidence" value="ECO:0007669"/>
    <property type="project" value="UniProtKB-SubCell"/>
</dbReference>
<dbReference type="InterPro" id="IPR020846">
    <property type="entry name" value="MFS_dom"/>
</dbReference>
<dbReference type="AlphaFoldDB" id="A0A516GCX7"/>
<dbReference type="InterPro" id="IPR036259">
    <property type="entry name" value="MFS_trans_sf"/>
</dbReference>
<dbReference type="KEGG" id="orz:FNH13_14430"/>
<evidence type="ECO:0000313" key="8">
    <source>
        <dbReference type="EMBL" id="QDO89379.1"/>
    </source>
</evidence>
<dbReference type="SUPFAM" id="SSF103473">
    <property type="entry name" value="MFS general substrate transporter"/>
    <property type="match status" value="1"/>
</dbReference>
<organism evidence="8 9">
    <name type="scientific">Ornithinimicrobium ciconiae</name>
    <dbReference type="NCBI Taxonomy" id="2594265"/>
    <lineage>
        <taxon>Bacteria</taxon>
        <taxon>Bacillati</taxon>
        <taxon>Actinomycetota</taxon>
        <taxon>Actinomycetes</taxon>
        <taxon>Micrococcales</taxon>
        <taxon>Ornithinimicrobiaceae</taxon>
        <taxon>Ornithinimicrobium</taxon>
    </lineage>
</organism>
<feature type="transmembrane region" description="Helical" evidence="6">
    <location>
        <begin position="225"/>
        <end position="251"/>
    </location>
</feature>